<keyword evidence="5" id="KW-0175">Coiled coil</keyword>
<dbReference type="FunFam" id="1.10.8.60:FF:000159">
    <property type="entry name" value="p-loop containing nucleoside triphosphate hydrolase protein"/>
    <property type="match status" value="1"/>
</dbReference>
<organism evidence="8 9">
    <name type="scientific">Orbilia oligospora</name>
    <name type="common">Nematode-trapping fungus</name>
    <name type="synonym">Arthrobotrys oligospora</name>
    <dbReference type="NCBI Taxonomy" id="2813651"/>
    <lineage>
        <taxon>Eukaryota</taxon>
        <taxon>Fungi</taxon>
        <taxon>Dikarya</taxon>
        <taxon>Ascomycota</taxon>
        <taxon>Pezizomycotina</taxon>
        <taxon>Orbiliomycetes</taxon>
        <taxon>Orbiliales</taxon>
        <taxon>Orbiliaceae</taxon>
        <taxon>Orbilia</taxon>
    </lineage>
</organism>
<evidence type="ECO:0000256" key="1">
    <source>
        <dbReference type="ARBA" id="ARBA00010378"/>
    </source>
</evidence>
<protein>
    <recommendedName>
        <fullName evidence="7">AAA+ ATPase domain-containing protein</fullName>
    </recommendedName>
</protein>
<feature type="coiled-coil region" evidence="5">
    <location>
        <begin position="2241"/>
        <end position="2308"/>
    </location>
</feature>
<feature type="compositionally biased region" description="Polar residues" evidence="6">
    <location>
        <begin position="2179"/>
        <end position="2198"/>
    </location>
</feature>
<dbReference type="CDD" id="cd00009">
    <property type="entry name" value="AAA"/>
    <property type="match status" value="3"/>
</dbReference>
<evidence type="ECO:0000256" key="5">
    <source>
        <dbReference type="SAM" id="Coils"/>
    </source>
</evidence>
<comment type="similarity">
    <text evidence="1">Belongs to the CbxX/CfxQ family.</text>
</comment>
<dbReference type="Gene3D" id="3.40.50.300">
    <property type="entry name" value="P-loop containing nucleotide triphosphate hydrolases"/>
    <property type="match status" value="6"/>
</dbReference>
<proteinExistence type="inferred from homology"/>
<dbReference type="FunFam" id="3.40.50.300:FF:000216">
    <property type="entry name" value="Type VII secretion ATPase EccA"/>
    <property type="match status" value="3"/>
</dbReference>
<dbReference type="GO" id="GO:0004386">
    <property type="term" value="F:helicase activity"/>
    <property type="evidence" value="ECO:0007669"/>
    <property type="project" value="InterPro"/>
</dbReference>
<sequence>MGDQEDSAKRLVRQTKLFNATIHGHRELKTAADGSRFLESLCAQEDVGKCVESVVAATGGINAVAKSFRFSRESVFLNGVAALVLHRLADPSLKQLYAGEFLNRILEAIVEPPTFWNTLVEAHQAQILNDTATHAFAWLLLEVLSSRSSERLPDVRGVAERVTGNESLINGSSLEIRNLGQKIKHLLSSTSSNGVEEGPGGRHDNDFVDYRKVKLLPTPDEFASRERPFYRRADAVESVDDPSKSLVHLDNQFRLLREDFLGELRDDFHIAIGQKKGKRRFILEGLEFNGVDCGTIKKRKLCSVKLRCNGHIPQLKGLKGVTTRKDFLRENKKFIKHDSFGCLINGDEIVAFANVDRDEDLLAQEKPVIVLRIEDEQSFNKVLYMSKTSSELKFVQVDTAFFAYSPILKRLQSMNEIPLRDQLLGLGPGSNEVLSGIMPTSVVNSIRINFEDDLQSILGTRKSVKLDVAQAKSLLAGLRKKVSLIQGPPGTGKSFIGALIAKALHDHTTETILVQTYTNHALDQFLEDLINIGIPIDSIVRLGSKSTASTKALSLFEQQNTYKESGPTYRMRQDQKAQAESYHDSLINKVNQYMTFRPTEKILLDYLEFSDHSEFFDAFVVPENEEGMTMIGGKGKKITANYLLQRWISGHDAGVFHHSAKQQFPTVWAMDTGVRATHWKKWIREVFEEQTSEIGNLMRKYNECQEQLKRIRQLQDTHIIEKKRIIGCTTTAAAMHTDQLQKASPGVVLVEEAGEILESHILTAMTPNTKQLVLIGDHKQLRPKVNNHALTIEKGDGYNLNQSLFERLVLSGVPHITLNRQHRMRPEISSLVRNLTYPELEDAEGTNGRPRLRGFQDSVIFVSHNCPELNATRIADRRDDGSNLSKENKYEAEIIIKCVRYLGQQGYGTNNLVVLTPYLGQLCVLRETLSKDNDPVLNDLDSFELTRAGLLSPAGAGVGKRQIKISTIDNYQGEESDIVIVSLTRSNSIGDIGFMASPQRVNVLLSRARNALIMIGNADTFMNSRKGKDVWIPLMEQLKKDGHVYDGFPVQCEQHPEKKVLLKDKEEFEIACPDGGCSEPCGILLNCGQHKCPHRCHQLQDHSKMECPAVIKSRCSRKKHNISRECHDKAAASCRKCEAEDRDQERRQQRDHKLDQERLAKQVAYARKLAEIEDEIDHQKRLLRERGDDRDRENGLSQKQQDLASLKTQVKRLSERGDSGASSSGRATSSITTANTQPAPQTKPTTPQTKPTTPQTKPTAPQTKPTTPQTKPTAPQTKPTAPQPGQTSMKGPENNEDHSEWEIGESKDDWAWQKEFEGAENEALDSLMDMIGLESVKQEFLGIKAKVDAVVRQNASLKDERFGAALLGNPGTGKTTVARLYAKFLVKVGALPGSYFHESSGSSLANDGVSACQKHIEKILEEGGGVFFIDEAYQLVSGNSYGGKAVLDYLLAEIENLTGKIVFILAGYHKQMEAFFAHNPGIPSRIPKRMEFQDYNDKELQTIFCHYLKSKYKGNMSVENGMAGLYVRIVARRIGRGRGRDGFGNAREVQNRLAQITERQAKRLRKERRKGLKPDDNLLTKEDLIGPEPSAVLKNNTAWAKLQKLIGLKAVKTTIRVLLDGIQFNYQRELDEKPLVQYSLNRCFIGSPGTGKTSVAKLYGRILADIGLLSDGEVVVKNPADFVGSVLGASEANTKAILASTVGKVLIIDEAYMLAGGADPYKTAVIDTIVAEVQSTPGEDRCVLLLGYKDQMEEMFRDVNPGLARRFPLESAFVFEDFSDDELRRILDLKLKEIGFGATDQAKNIAIEVLSRARNRPNFGNAGEVDILLDRAKALHQKHLSAGETKNSDIFDAVDFDPDFDRGTRAATNLVQLFQDVVGCENVIKQFEGYQTTAANMKALGMDPREQIPFNFLFKGPPGTGKTTTAQKMGKVFYDMGFLAHAKVEQCSTTDMIGEYVGHTGPKVKKLLEKAMGKVLFIDEAYRLAEGGFATEAMDELVSSLTDPKYAQKLIVILAGYDEDIDRLMSINPGLTSRFPESVVFNHMEPGSCLELLIKILDDLKKKNKAPLDLSVLESPTAELRETILRLFRDLSQLKSWGNARDVKSLAKNMFRELISQVTEPITNLVLTEDIIIKVMGSMLAERARRTEAAGTTRHGPNHITPFPRPMKQNVPNQRAKETNITASSSAQNGSNEENGPSPSGPPLNIEEKAADPWDSARQPGRDAGVSDEVWNQLELDKKAAIAREEEYQRLQKEKVEEEKRIEEMKKAELRALVDGERRKLEQERIQMELARRERERILAALEEQRRKDMETQKKLRTMGPCPAGYHWIKQAGGYRCAGGSHFLSDGDVDRFCV</sequence>
<dbReference type="InterPro" id="IPR003593">
    <property type="entry name" value="AAA+_ATPase"/>
</dbReference>
<dbReference type="CDD" id="cd17936">
    <property type="entry name" value="EEXXEc_NFX1"/>
    <property type="match status" value="1"/>
</dbReference>
<dbReference type="EMBL" id="JAABOJ010000068">
    <property type="protein sequence ID" value="KAF3271908.1"/>
    <property type="molecule type" value="Genomic_DNA"/>
</dbReference>
<evidence type="ECO:0000259" key="7">
    <source>
        <dbReference type="SMART" id="SM00382"/>
    </source>
</evidence>
<dbReference type="CDD" id="cd18808">
    <property type="entry name" value="SF1_C_Upf1"/>
    <property type="match status" value="1"/>
</dbReference>
<dbReference type="PANTHER" id="PTHR43392:SF2">
    <property type="entry name" value="AAA-TYPE ATPASE FAMILY PROTEIN _ ANKYRIN REPEAT FAMILY PROTEIN"/>
    <property type="match status" value="1"/>
</dbReference>
<dbReference type="InterPro" id="IPR050773">
    <property type="entry name" value="CbxX/CfxQ_RuBisCO_ESX"/>
</dbReference>
<dbReference type="Pfam" id="PF17866">
    <property type="entry name" value="AAA_lid_6"/>
    <property type="match status" value="2"/>
</dbReference>
<accession>A0A7C8R548</accession>
<feature type="domain" description="AAA+ ATPase" evidence="7">
    <location>
        <begin position="1360"/>
        <end position="1496"/>
    </location>
</feature>
<dbReference type="Pfam" id="PF13086">
    <property type="entry name" value="AAA_11"/>
    <property type="match status" value="1"/>
</dbReference>
<evidence type="ECO:0000256" key="3">
    <source>
        <dbReference type="ARBA" id="ARBA00022806"/>
    </source>
</evidence>
<feature type="region of interest" description="Disordered" evidence="6">
    <location>
        <begin position="2144"/>
        <end position="2208"/>
    </location>
</feature>
<dbReference type="SMART" id="SM00382">
    <property type="entry name" value="AAA"/>
    <property type="match status" value="4"/>
</dbReference>
<dbReference type="SUPFAM" id="SSF52540">
    <property type="entry name" value="P-loop containing nucleoside triphosphate hydrolases"/>
    <property type="match status" value="4"/>
</dbReference>
<dbReference type="CDD" id="cd06008">
    <property type="entry name" value="NF-X1-zinc-finger"/>
    <property type="match status" value="1"/>
</dbReference>
<evidence type="ECO:0000256" key="6">
    <source>
        <dbReference type="SAM" id="MobiDB-lite"/>
    </source>
</evidence>
<feature type="domain" description="AAA+ ATPase" evidence="7">
    <location>
        <begin position="1638"/>
        <end position="1779"/>
    </location>
</feature>
<dbReference type="GO" id="GO:0005524">
    <property type="term" value="F:ATP binding"/>
    <property type="evidence" value="ECO:0007669"/>
    <property type="project" value="UniProtKB-KW"/>
</dbReference>
<dbReference type="PANTHER" id="PTHR43392">
    <property type="entry name" value="AAA-TYPE ATPASE FAMILY PROTEIN / ANKYRIN REPEAT FAMILY PROTEIN"/>
    <property type="match status" value="1"/>
</dbReference>
<evidence type="ECO:0000256" key="4">
    <source>
        <dbReference type="ARBA" id="ARBA00022840"/>
    </source>
</evidence>
<feature type="domain" description="AAA+ ATPase" evidence="7">
    <location>
        <begin position="479"/>
        <end position="888"/>
    </location>
</feature>
<dbReference type="PRINTS" id="PR00819">
    <property type="entry name" value="CBXCFQXSUPER"/>
</dbReference>
<evidence type="ECO:0000256" key="2">
    <source>
        <dbReference type="ARBA" id="ARBA00022741"/>
    </source>
</evidence>
<feature type="compositionally biased region" description="Basic and acidic residues" evidence="6">
    <location>
        <begin position="1184"/>
        <end position="1194"/>
    </location>
</feature>
<dbReference type="Pfam" id="PF13087">
    <property type="entry name" value="AAA_12"/>
    <property type="match status" value="1"/>
</dbReference>
<dbReference type="Pfam" id="PF00004">
    <property type="entry name" value="AAA"/>
    <property type="match status" value="3"/>
</dbReference>
<dbReference type="InterPro" id="IPR047187">
    <property type="entry name" value="SF1_C_Upf1"/>
</dbReference>
<feature type="region of interest" description="Disordered" evidence="6">
    <location>
        <begin position="1184"/>
        <end position="1300"/>
    </location>
</feature>
<dbReference type="InterPro" id="IPR003959">
    <property type="entry name" value="ATPase_AAA_core"/>
</dbReference>
<feature type="coiled-coil region" evidence="5">
    <location>
        <begin position="687"/>
        <end position="717"/>
    </location>
</feature>
<evidence type="ECO:0000313" key="8">
    <source>
        <dbReference type="EMBL" id="KAF3271908.1"/>
    </source>
</evidence>
<dbReference type="InterPro" id="IPR041679">
    <property type="entry name" value="DNA2/NAM7-like_C"/>
</dbReference>
<dbReference type="Gene3D" id="1.10.8.60">
    <property type="match status" value="2"/>
</dbReference>
<dbReference type="GO" id="GO:0016887">
    <property type="term" value="F:ATP hydrolysis activity"/>
    <property type="evidence" value="ECO:0007669"/>
    <property type="project" value="InterPro"/>
</dbReference>
<dbReference type="FunFam" id="3.40.50.300:FF:001660">
    <property type="entry name" value="NF-X1 finger and helicase protein, putative"/>
    <property type="match status" value="1"/>
</dbReference>
<keyword evidence="3" id="KW-0378">Hydrolase</keyword>
<gene>
    <name evidence="8" type="ORF">TWF970_010205</name>
</gene>
<comment type="caution">
    <text evidence="8">The sequence shown here is derived from an EMBL/GenBank/DDBJ whole genome shotgun (WGS) entry which is preliminary data.</text>
</comment>
<dbReference type="OrthoDB" id="2423195at2759"/>
<feature type="compositionally biased region" description="Polar residues" evidence="6">
    <location>
        <begin position="1197"/>
        <end position="1208"/>
    </location>
</feature>
<reference evidence="8 9" key="1">
    <citation type="submission" date="2020-01" db="EMBL/GenBank/DDBJ databases">
        <authorList>
            <person name="Palmer J.M."/>
        </authorList>
    </citation>
    <scope>NUCLEOTIDE SEQUENCE [LARGE SCALE GENOMIC DNA]</scope>
    <source>
        <strain evidence="8 9">TWF970</strain>
    </source>
</reference>
<keyword evidence="2" id="KW-0547">Nucleotide-binding</keyword>
<feature type="compositionally biased region" description="Low complexity" evidence="6">
    <location>
        <begin position="1219"/>
        <end position="1287"/>
    </location>
</feature>
<dbReference type="InterPro" id="IPR027417">
    <property type="entry name" value="P-loop_NTPase"/>
</dbReference>
<evidence type="ECO:0000313" key="9">
    <source>
        <dbReference type="Proteomes" id="UP000474640"/>
    </source>
</evidence>
<feature type="domain" description="AAA+ ATPase" evidence="7">
    <location>
        <begin position="1908"/>
        <end position="2045"/>
    </location>
</feature>
<keyword evidence="4" id="KW-0067">ATP-binding</keyword>
<keyword evidence="3" id="KW-0347">Helicase</keyword>
<dbReference type="Proteomes" id="UP000474640">
    <property type="component" value="Unassembled WGS sequence"/>
</dbReference>
<dbReference type="InterPro" id="IPR041627">
    <property type="entry name" value="AAA_lid_6"/>
</dbReference>
<dbReference type="InterPro" id="IPR000641">
    <property type="entry name" value="CbxX/CfxQ"/>
</dbReference>
<dbReference type="FunFam" id="1.10.8.60:FF:000160">
    <property type="entry name" value="WGS project CABT00000000 data, contig 2.55"/>
    <property type="match status" value="1"/>
</dbReference>
<dbReference type="InterPro" id="IPR041677">
    <property type="entry name" value="DNA2/NAM7_AAA_11"/>
</dbReference>
<name>A0A7C8R548_ORBOL</name>